<gene>
    <name evidence="2" type="ORF">ACFQ21_05175</name>
</gene>
<keyword evidence="3" id="KW-1185">Reference proteome</keyword>
<evidence type="ECO:0000313" key="2">
    <source>
        <dbReference type="EMBL" id="MFD0998685.1"/>
    </source>
</evidence>
<protein>
    <recommendedName>
        <fullName evidence="4">Annexin</fullName>
    </recommendedName>
</protein>
<accession>A0ABW3JZS4</accession>
<evidence type="ECO:0000256" key="1">
    <source>
        <dbReference type="SAM" id="Phobius"/>
    </source>
</evidence>
<dbReference type="EMBL" id="JBHTKA010000001">
    <property type="protein sequence ID" value="MFD0998685.1"/>
    <property type="molecule type" value="Genomic_DNA"/>
</dbReference>
<comment type="caution">
    <text evidence="2">The sequence shown here is derived from an EMBL/GenBank/DDBJ whole genome shotgun (WGS) entry which is preliminary data.</text>
</comment>
<dbReference type="SUPFAM" id="SSF47874">
    <property type="entry name" value="Annexin"/>
    <property type="match status" value="1"/>
</dbReference>
<keyword evidence="1" id="KW-0472">Membrane</keyword>
<dbReference type="Proteomes" id="UP001597112">
    <property type="component" value="Unassembled WGS sequence"/>
</dbReference>
<keyword evidence="1" id="KW-1133">Transmembrane helix</keyword>
<keyword evidence="1" id="KW-0812">Transmembrane</keyword>
<evidence type="ECO:0008006" key="4">
    <source>
        <dbReference type="Google" id="ProtNLM"/>
    </source>
</evidence>
<dbReference type="InterPro" id="IPR037104">
    <property type="entry name" value="Annexin_sf"/>
</dbReference>
<reference evidence="3" key="1">
    <citation type="journal article" date="2019" name="Int. J. Syst. Evol. Microbiol.">
        <title>The Global Catalogue of Microorganisms (GCM) 10K type strain sequencing project: providing services to taxonomists for standard genome sequencing and annotation.</title>
        <authorList>
            <consortium name="The Broad Institute Genomics Platform"/>
            <consortium name="The Broad Institute Genome Sequencing Center for Infectious Disease"/>
            <person name="Wu L."/>
            <person name="Ma J."/>
        </authorList>
    </citation>
    <scope>NUCLEOTIDE SEQUENCE [LARGE SCALE GENOMIC DNA]</scope>
    <source>
        <strain evidence="3">CCUG 58938</strain>
    </source>
</reference>
<name>A0ABW3JZS4_9BACT</name>
<sequence>MKTDAQKIQDLKTVVIYSSLGVGTATGLFFLVRHFYKKSQTNRSEKHSLEEGDPAAYAKQLKMAFDNDNYMGWGTNEEAVTKVFEELPTRKMYERVQKEYFRMYNKSLNADLEEELSSDEYNNLIRLLNAKK</sequence>
<organism evidence="2 3">
    <name type="scientific">Ohtaekwangia kribbensis</name>
    <dbReference type="NCBI Taxonomy" id="688913"/>
    <lineage>
        <taxon>Bacteria</taxon>
        <taxon>Pseudomonadati</taxon>
        <taxon>Bacteroidota</taxon>
        <taxon>Cytophagia</taxon>
        <taxon>Cytophagales</taxon>
        <taxon>Fulvivirgaceae</taxon>
        <taxon>Ohtaekwangia</taxon>
    </lineage>
</organism>
<dbReference type="RefSeq" id="WP_377575783.1">
    <property type="nucleotide sequence ID" value="NZ_JBHTKA010000001.1"/>
</dbReference>
<feature type="transmembrane region" description="Helical" evidence="1">
    <location>
        <begin position="14"/>
        <end position="36"/>
    </location>
</feature>
<dbReference type="Gene3D" id="1.10.220.10">
    <property type="entry name" value="Annexin"/>
    <property type="match status" value="1"/>
</dbReference>
<proteinExistence type="predicted"/>
<evidence type="ECO:0000313" key="3">
    <source>
        <dbReference type="Proteomes" id="UP001597112"/>
    </source>
</evidence>